<dbReference type="GO" id="GO:0016126">
    <property type="term" value="P:sterol biosynthetic process"/>
    <property type="evidence" value="ECO:0007669"/>
    <property type="project" value="UniProtKB-KW"/>
</dbReference>
<dbReference type="EnsemblPlants" id="AET3Gv20198400.1">
    <property type="protein sequence ID" value="AET3Gv20198400.1"/>
    <property type="gene ID" value="AET3Gv20198400"/>
</dbReference>
<proteinExistence type="inferred from homology"/>
<name>A0A453E2G2_AEGTS</name>
<organism evidence="8 9">
    <name type="scientific">Aegilops tauschii subsp. strangulata</name>
    <name type="common">Goatgrass</name>
    <dbReference type="NCBI Taxonomy" id="200361"/>
    <lineage>
        <taxon>Eukaryota</taxon>
        <taxon>Viridiplantae</taxon>
        <taxon>Streptophyta</taxon>
        <taxon>Embryophyta</taxon>
        <taxon>Tracheophyta</taxon>
        <taxon>Spermatophyta</taxon>
        <taxon>Magnoliopsida</taxon>
        <taxon>Liliopsida</taxon>
        <taxon>Poales</taxon>
        <taxon>Poaceae</taxon>
        <taxon>BOP clade</taxon>
        <taxon>Pooideae</taxon>
        <taxon>Triticodae</taxon>
        <taxon>Triticeae</taxon>
        <taxon>Triticinae</taxon>
        <taxon>Aegilops</taxon>
    </lineage>
</organism>
<dbReference type="InterPro" id="IPR036396">
    <property type="entry name" value="Cyt_P450_sf"/>
</dbReference>
<reference evidence="9" key="1">
    <citation type="journal article" date="2014" name="Science">
        <title>Ancient hybridizations among the ancestral genomes of bread wheat.</title>
        <authorList>
            <consortium name="International Wheat Genome Sequencing Consortium,"/>
            <person name="Marcussen T."/>
            <person name="Sandve S.R."/>
            <person name="Heier L."/>
            <person name="Spannagl M."/>
            <person name="Pfeifer M."/>
            <person name="Jakobsen K.S."/>
            <person name="Wulff B.B."/>
            <person name="Steuernagel B."/>
            <person name="Mayer K.F."/>
            <person name="Olsen O.A."/>
        </authorList>
    </citation>
    <scope>NUCLEOTIDE SEQUENCE [LARGE SCALE GENOMIC DNA]</scope>
    <source>
        <strain evidence="9">cv. AL8/78</strain>
    </source>
</reference>
<keyword evidence="7" id="KW-0812">Transmembrane</keyword>
<accession>A0A453E2G2</accession>
<evidence type="ECO:0000256" key="1">
    <source>
        <dbReference type="ARBA" id="ARBA00010617"/>
    </source>
</evidence>
<keyword evidence="7" id="KW-1133">Transmembrane helix</keyword>
<keyword evidence="2 5" id="KW-0349">Heme</keyword>
<dbReference type="Proteomes" id="UP000015105">
    <property type="component" value="Chromosome 3D"/>
</dbReference>
<dbReference type="InterPro" id="IPR050529">
    <property type="entry name" value="CYP450_sterol_14alpha_dmase"/>
</dbReference>
<feature type="binding site" description="axial binding residue" evidence="5">
    <location>
        <position position="446"/>
    </location>
    <ligand>
        <name>heme</name>
        <dbReference type="ChEBI" id="CHEBI:30413"/>
    </ligand>
    <ligandPart>
        <name>Fe</name>
        <dbReference type="ChEBI" id="CHEBI:18248"/>
    </ligandPart>
</feature>
<dbReference type="PANTHER" id="PTHR24304">
    <property type="entry name" value="CYTOCHROME P450 FAMILY 7"/>
    <property type="match status" value="1"/>
</dbReference>
<protein>
    <recommendedName>
        <fullName evidence="10">Obtusifoliol 14-alpha demethylase</fullName>
    </recommendedName>
</protein>
<feature type="transmembrane region" description="Helical" evidence="7">
    <location>
        <begin position="14"/>
        <end position="32"/>
    </location>
</feature>
<dbReference type="PANTHER" id="PTHR24304:SF2">
    <property type="entry name" value="24-HYDROXYCHOLESTEROL 7-ALPHA-HYDROXYLASE"/>
    <property type="match status" value="1"/>
</dbReference>
<keyword evidence="3 5" id="KW-0479">Metal-binding</keyword>
<dbReference type="PROSITE" id="PS00086">
    <property type="entry name" value="CYTOCHROME_P450"/>
    <property type="match status" value="1"/>
</dbReference>
<dbReference type="InterPro" id="IPR001128">
    <property type="entry name" value="Cyt_P450"/>
</dbReference>
<dbReference type="GO" id="GO:0032259">
    <property type="term" value="P:methylation"/>
    <property type="evidence" value="ECO:0007669"/>
    <property type="project" value="UniProtKB-KW"/>
</dbReference>
<reference evidence="9" key="2">
    <citation type="journal article" date="2017" name="Nat. Plants">
        <title>The Aegilops tauschii genome reveals multiple impacts of transposons.</title>
        <authorList>
            <person name="Zhao G."/>
            <person name="Zou C."/>
            <person name="Li K."/>
            <person name="Wang K."/>
            <person name="Li T."/>
            <person name="Gao L."/>
            <person name="Zhang X."/>
            <person name="Wang H."/>
            <person name="Yang Z."/>
            <person name="Liu X."/>
            <person name="Jiang W."/>
            <person name="Mao L."/>
            <person name="Kong X."/>
            <person name="Jiao Y."/>
            <person name="Jia J."/>
        </authorList>
    </citation>
    <scope>NUCLEOTIDE SEQUENCE [LARGE SCALE GENOMIC DNA]</scope>
    <source>
        <strain evidence="9">cv. AL8/78</strain>
    </source>
</reference>
<dbReference type="Pfam" id="PF00067">
    <property type="entry name" value="p450"/>
    <property type="match status" value="1"/>
</dbReference>
<keyword evidence="9" id="KW-1185">Reference proteome</keyword>
<keyword evidence="4 5" id="KW-0408">Iron</keyword>
<reference evidence="8" key="3">
    <citation type="journal article" date="2017" name="Nature">
        <title>Genome sequence of the progenitor of the wheat D genome Aegilops tauschii.</title>
        <authorList>
            <person name="Luo M.C."/>
            <person name="Gu Y.Q."/>
            <person name="Puiu D."/>
            <person name="Wang H."/>
            <person name="Twardziok S.O."/>
            <person name="Deal K.R."/>
            <person name="Huo N."/>
            <person name="Zhu T."/>
            <person name="Wang L."/>
            <person name="Wang Y."/>
            <person name="McGuire P.E."/>
            <person name="Liu S."/>
            <person name="Long H."/>
            <person name="Ramasamy R.K."/>
            <person name="Rodriguez J.C."/>
            <person name="Van S.L."/>
            <person name="Yuan L."/>
            <person name="Wang Z."/>
            <person name="Xia Z."/>
            <person name="Xiao L."/>
            <person name="Anderson O.D."/>
            <person name="Ouyang S."/>
            <person name="Liang Y."/>
            <person name="Zimin A.V."/>
            <person name="Pertea G."/>
            <person name="Qi P."/>
            <person name="Bennetzen J.L."/>
            <person name="Dai X."/>
            <person name="Dawson M.W."/>
            <person name="Muller H.G."/>
            <person name="Kugler K."/>
            <person name="Rivarola-Duarte L."/>
            <person name="Spannagl M."/>
            <person name="Mayer K.F.X."/>
            <person name="Lu F.H."/>
            <person name="Bevan M.W."/>
            <person name="Leroy P."/>
            <person name="Li P."/>
            <person name="You F.M."/>
            <person name="Sun Q."/>
            <person name="Liu Z."/>
            <person name="Lyons E."/>
            <person name="Wicker T."/>
            <person name="Salzberg S.L."/>
            <person name="Devos K.M."/>
            <person name="Dvorak J."/>
        </authorList>
    </citation>
    <scope>NUCLEOTIDE SEQUENCE [LARGE SCALE GENOMIC DNA]</scope>
    <source>
        <strain evidence="8">cv. AL8/78</strain>
    </source>
</reference>
<dbReference type="SUPFAM" id="SSF48264">
    <property type="entry name" value="Cytochrome P450"/>
    <property type="match status" value="1"/>
</dbReference>
<dbReference type="InterPro" id="IPR002403">
    <property type="entry name" value="Cyt_P450_E_grp-IV"/>
</dbReference>
<evidence type="ECO:0000256" key="7">
    <source>
        <dbReference type="SAM" id="Phobius"/>
    </source>
</evidence>
<dbReference type="AlphaFoldDB" id="A0A453E2G2"/>
<keyword evidence="7" id="KW-0472">Membrane</keyword>
<keyword evidence="6" id="KW-0503">Monooxygenase</keyword>
<dbReference type="Gramene" id="AET3Gv20198400.1">
    <property type="protein sequence ID" value="AET3Gv20198400.1"/>
    <property type="gene ID" value="AET3Gv20198400"/>
</dbReference>
<reference evidence="8" key="4">
    <citation type="submission" date="2019-03" db="UniProtKB">
        <authorList>
            <consortium name="EnsemblPlants"/>
        </authorList>
    </citation>
    <scope>IDENTIFICATION</scope>
</reference>
<dbReference type="STRING" id="200361.A0A453E2G2"/>
<evidence type="ECO:0000313" key="9">
    <source>
        <dbReference type="Proteomes" id="UP000015105"/>
    </source>
</evidence>
<dbReference type="CDD" id="cd11042">
    <property type="entry name" value="CYP51-like"/>
    <property type="match status" value="1"/>
</dbReference>
<feature type="transmembrane region" description="Helical" evidence="7">
    <location>
        <begin position="44"/>
        <end position="64"/>
    </location>
</feature>
<evidence type="ECO:0000256" key="3">
    <source>
        <dbReference type="ARBA" id="ARBA00022723"/>
    </source>
</evidence>
<dbReference type="GO" id="GO:0005506">
    <property type="term" value="F:iron ion binding"/>
    <property type="evidence" value="ECO:0007669"/>
    <property type="project" value="InterPro"/>
</dbReference>
<dbReference type="GO" id="GO:0020037">
    <property type="term" value="F:heme binding"/>
    <property type="evidence" value="ECO:0007669"/>
    <property type="project" value="InterPro"/>
</dbReference>
<dbReference type="Gene3D" id="1.10.630.10">
    <property type="entry name" value="Cytochrome P450"/>
    <property type="match status" value="1"/>
</dbReference>
<dbReference type="PRINTS" id="PR00465">
    <property type="entry name" value="EP450IV"/>
</dbReference>
<evidence type="ECO:0000256" key="5">
    <source>
        <dbReference type="PIRSR" id="PIRSR602403-1"/>
    </source>
</evidence>
<evidence type="ECO:0000313" key="8">
    <source>
        <dbReference type="EnsemblPlants" id="AET3Gv20198400.1"/>
    </source>
</evidence>
<sequence>MVRQLPPSIDMDQATILVVAACLAAATAALILRRPRNGKPPGGVALLPPVASGVSAIAALGTLVTKGLPAVIHDLHGELGSVFTVSLLGLKKVTFLVGPEVTTHFFKGSESEIRQSDIYKITVPIFGRGVLFDVDLPTRSRQISFLSDAIKPVNLRGHVDSMVREVEDYFGKWGEHGTVDLKQELGLVLMRIANRCLLGEQIGDNMFDEVTHLLHELFENGLHMTSLFFPYLPIPPHRRRDAARAKLGEIFHEAVRARRASGRAENDVLQKLVESRYADGRPVTESEIAGLLIGMIFAGQHTSASAAIWTGACLLSHGDGRHLVAAVEEQKQIIARHGRERVDYDVLREIGILRCCIMEALRMHAPANVIIREANKSFSLQARDGGRYAIPKGHTLVTSPAVNNRLPHIFKDPLVYDPSRFGPGREEDKVGGKFSFTPFSAGRHVCLGEDYAYMQIKVIWSHLLRNFELKIISPFPDEEWEKFIPGPRGKVIVTYKRRPLE</sequence>
<dbReference type="GO" id="GO:0008398">
    <property type="term" value="F:sterol 14-demethylase activity"/>
    <property type="evidence" value="ECO:0007669"/>
    <property type="project" value="UniProtKB-EC"/>
</dbReference>
<reference evidence="8" key="5">
    <citation type="journal article" date="2021" name="G3 (Bethesda)">
        <title>Aegilops tauschii genome assembly Aet v5.0 features greater sequence contiguity and improved annotation.</title>
        <authorList>
            <person name="Wang L."/>
            <person name="Zhu T."/>
            <person name="Rodriguez J.C."/>
            <person name="Deal K.R."/>
            <person name="Dubcovsky J."/>
            <person name="McGuire P.E."/>
            <person name="Lux T."/>
            <person name="Spannagl M."/>
            <person name="Mayer K.F.X."/>
            <person name="Baldrich P."/>
            <person name="Meyers B.C."/>
            <person name="Huo N."/>
            <person name="Gu Y.Q."/>
            <person name="Zhou H."/>
            <person name="Devos K.M."/>
            <person name="Bennetzen J.L."/>
            <person name="Unver T."/>
            <person name="Budak H."/>
            <person name="Gulick P.J."/>
            <person name="Galiba G."/>
            <person name="Kalapos B."/>
            <person name="Nelson D.R."/>
            <person name="Li P."/>
            <person name="You F.M."/>
            <person name="Luo M.C."/>
            <person name="Dvorak J."/>
        </authorList>
    </citation>
    <scope>NUCLEOTIDE SEQUENCE [LARGE SCALE GENOMIC DNA]</scope>
    <source>
        <strain evidence="8">cv. AL8/78</strain>
    </source>
</reference>
<evidence type="ECO:0000256" key="4">
    <source>
        <dbReference type="ARBA" id="ARBA00023004"/>
    </source>
</evidence>
<evidence type="ECO:0000256" key="2">
    <source>
        <dbReference type="ARBA" id="ARBA00022617"/>
    </source>
</evidence>
<dbReference type="PRINTS" id="PR00385">
    <property type="entry name" value="P450"/>
</dbReference>
<dbReference type="GO" id="GO:0008168">
    <property type="term" value="F:methyltransferase activity"/>
    <property type="evidence" value="ECO:0007669"/>
    <property type="project" value="UniProtKB-KW"/>
</dbReference>
<comment type="similarity">
    <text evidence="1 6">Belongs to the cytochrome P450 family.</text>
</comment>
<evidence type="ECO:0008006" key="10">
    <source>
        <dbReference type="Google" id="ProtNLM"/>
    </source>
</evidence>
<keyword evidence="6" id="KW-0560">Oxidoreductase</keyword>
<dbReference type="GO" id="GO:0016020">
    <property type="term" value="C:membrane"/>
    <property type="evidence" value="ECO:0007669"/>
    <property type="project" value="UniProtKB-SubCell"/>
</dbReference>
<comment type="cofactor">
    <cofactor evidence="5">
        <name>heme</name>
        <dbReference type="ChEBI" id="CHEBI:30413"/>
    </cofactor>
</comment>
<dbReference type="InterPro" id="IPR017972">
    <property type="entry name" value="Cyt_P450_CS"/>
</dbReference>
<evidence type="ECO:0000256" key="6">
    <source>
        <dbReference type="RuleBase" id="RU000461"/>
    </source>
</evidence>